<dbReference type="GO" id="GO:0016491">
    <property type="term" value="F:oxidoreductase activity"/>
    <property type="evidence" value="ECO:0007669"/>
    <property type="project" value="InterPro"/>
</dbReference>
<dbReference type="Gene3D" id="1.10.620.20">
    <property type="entry name" value="Ribonucleotide Reductase, subunit A"/>
    <property type="match status" value="1"/>
</dbReference>
<reference evidence="1" key="1">
    <citation type="submission" date="2022-06" db="EMBL/GenBank/DDBJ databases">
        <title>Sequencing the genomes of 1000 actinobacteria strains.</title>
        <authorList>
            <person name="Klenk H.-P."/>
        </authorList>
    </citation>
    <scope>NUCLEOTIDE SEQUENCE</scope>
    <source>
        <strain evidence="1">DSM 22016</strain>
    </source>
</reference>
<sequence>MNDTNGAVRIPTSGARPAPFDVRDFARTAQGSLRASLDLDAVAGLPAAAARTLRTLAVLEGATMAHLRNVLVTPTHKDARVTAFLVSWAYEKYWIADALHLIADAAAPAGASTAESAPRAPARETGRGPIRRALAGFGQGPDVVGAHLALGFVDDLVLDLAYERLGAAERADGVDAAVVLAEAVARIRAVKARHTRFFEAEAAGRLTASPRSARLARRELARSPWPLGSGSVAADDRRAFARFALGHRAGGAGGTGAERLARGIRSLPGIDARTAARVIRRLEA</sequence>
<dbReference type="AlphaFoldDB" id="A0A9X2H8X2"/>
<name>A0A9X2H8X2_9MICO</name>
<accession>A0A9X2H8X2</accession>
<dbReference type="OrthoDB" id="3721183at2"/>
<evidence type="ECO:0000313" key="2">
    <source>
        <dbReference type="Proteomes" id="UP001139722"/>
    </source>
</evidence>
<keyword evidence="2" id="KW-1185">Reference proteome</keyword>
<dbReference type="EMBL" id="JAMZDY010000001">
    <property type="protein sequence ID" value="MCP2371654.1"/>
    <property type="molecule type" value="Genomic_DNA"/>
</dbReference>
<protein>
    <submittedName>
        <fullName evidence="1">Uncharacterized protein</fullName>
    </submittedName>
</protein>
<dbReference type="RefSeq" id="WP_157000040.1">
    <property type="nucleotide sequence ID" value="NZ_BAAANU010000019.1"/>
</dbReference>
<dbReference type="Proteomes" id="UP001139722">
    <property type="component" value="Unassembled WGS sequence"/>
</dbReference>
<evidence type="ECO:0000313" key="1">
    <source>
        <dbReference type="EMBL" id="MCP2371654.1"/>
    </source>
</evidence>
<organism evidence="1 2">
    <name type="scientific">Agromyces terreus</name>
    <dbReference type="NCBI Taxonomy" id="424795"/>
    <lineage>
        <taxon>Bacteria</taxon>
        <taxon>Bacillati</taxon>
        <taxon>Actinomycetota</taxon>
        <taxon>Actinomycetes</taxon>
        <taxon>Micrococcales</taxon>
        <taxon>Microbacteriaceae</taxon>
        <taxon>Agromyces</taxon>
    </lineage>
</organism>
<proteinExistence type="predicted"/>
<gene>
    <name evidence="1" type="ORF">BJ978_002330</name>
</gene>
<comment type="caution">
    <text evidence="1">The sequence shown here is derived from an EMBL/GenBank/DDBJ whole genome shotgun (WGS) entry which is preliminary data.</text>
</comment>
<dbReference type="InterPro" id="IPR012348">
    <property type="entry name" value="RNR-like"/>
</dbReference>